<name>A0A6J6F8V9_9ZZZZ</name>
<sequence length="77" mass="8691">MNSDLAGKRRVTERSGIVNPTARCFDEPHTNSASLARIDNDVRRDKPTTIVSPHLTITRDTQIANIVVDCRRKWAEC</sequence>
<accession>A0A6J6F8V9</accession>
<dbReference type="AlphaFoldDB" id="A0A6J6F8V9"/>
<protein>
    <submittedName>
        <fullName evidence="1">Unannotated protein</fullName>
    </submittedName>
</protein>
<evidence type="ECO:0000313" key="1">
    <source>
        <dbReference type="EMBL" id="CAB4585382.1"/>
    </source>
</evidence>
<proteinExistence type="predicted"/>
<reference evidence="1" key="1">
    <citation type="submission" date="2020-05" db="EMBL/GenBank/DDBJ databases">
        <authorList>
            <person name="Chiriac C."/>
            <person name="Salcher M."/>
            <person name="Ghai R."/>
            <person name="Kavagutti S V."/>
        </authorList>
    </citation>
    <scope>NUCLEOTIDE SEQUENCE</scope>
</reference>
<organism evidence="1">
    <name type="scientific">freshwater metagenome</name>
    <dbReference type="NCBI Taxonomy" id="449393"/>
    <lineage>
        <taxon>unclassified sequences</taxon>
        <taxon>metagenomes</taxon>
        <taxon>ecological metagenomes</taxon>
    </lineage>
</organism>
<gene>
    <name evidence="1" type="ORF">UFOPK1767_00600</name>
</gene>
<dbReference type="EMBL" id="CAEZTZ010000067">
    <property type="protein sequence ID" value="CAB4585382.1"/>
    <property type="molecule type" value="Genomic_DNA"/>
</dbReference>